<dbReference type="Proteomes" id="UP000061348">
    <property type="component" value="Unassembled WGS sequence"/>
</dbReference>
<comment type="caution">
    <text evidence="2">The sequence shown here is derived from an EMBL/GenBank/DDBJ whole genome shotgun (WGS) entry which is preliminary data.</text>
</comment>
<feature type="region of interest" description="Disordered" evidence="1">
    <location>
        <begin position="1"/>
        <end position="73"/>
    </location>
</feature>
<dbReference type="EMBL" id="LCYA01000298">
    <property type="protein sequence ID" value="KWV72253.1"/>
    <property type="molecule type" value="Genomic_DNA"/>
</dbReference>
<reference evidence="2 3" key="1">
    <citation type="submission" date="2015-05" db="EMBL/GenBank/DDBJ databases">
        <title>A genomic and transcriptomic approach to investigate the blue pigment phenotype in Pseudomonas fluorescens.</title>
        <authorList>
            <person name="Andreani N.A."/>
            <person name="Cardazzo B."/>
        </authorList>
    </citation>
    <scope>NUCLEOTIDE SEQUENCE [LARGE SCALE GENOMIC DNA]</scope>
    <source>
        <strain evidence="2 3">Ps_22</strain>
    </source>
</reference>
<evidence type="ECO:0000313" key="3">
    <source>
        <dbReference type="Proteomes" id="UP000061348"/>
    </source>
</evidence>
<proteinExistence type="predicted"/>
<dbReference type="AlphaFoldDB" id="A0A120FXY6"/>
<accession>A0A120FXY6</accession>
<gene>
    <name evidence="2" type="ORF">PFLmoz3_06207</name>
</gene>
<organism evidence="2 3">
    <name type="scientific">Pseudomonas fluorescens</name>
    <dbReference type="NCBI Taxonomy" id="294"/>
    <lineage>
        <taxon>Bacteria</taxon>
        <taxon>Pseudomonadati</taxon>
        <taxon>Pseudomonadota</taxon>
        <taxon>Gammaproteobacteria</taxon>
        <taxon>Pseudomonadales</taxon>
        <taxon>Pseudomonadaceae</taxon>
        <taxon>Pseudomonas</taxon>
    </lineage>
</organism>
<sequence length="212" mass="23536">MALRQHHCSCPGGTGTAPGLHADPAARHQHRRAVYRVRPALLRQDRAQGLGGDRPDRGQAQREEHPAQHDRAREARGCAGAVSLPGAQLRPGARRTALGSSVRQDLLRQDRRVIAAVVGKANQRQDRAAPGTELFRPGRPAPDLRLDASHQEARHRLCGTGRAVRRRGCRSGRQLHVLRPGFGRGPYLQARNRRWPARRLGWRARTDQRPCG</sequence>
<evidence type="ECO:0000313" key="2">
    <source>
        <dbReference type="EMBL" id="KWV72253.1"/>
    </source>
</evidence>
<name>A0A120FXY6_PSEFL</name>
<feature type="compositionally biased region" description="Basic and acidic residues" evidence="1">
    <location>
        <begin position="53"/>
        <end position="73"/>
    </location>
</feature>
<evidence type="ECO:0000256" key="1">
    <source>
        <dbReference type="SAM" id="MobiDB-lite"/>
    </source>
</evidence>
<protein>
    <submittedName>
        <fullName evidence="2">Uncharacterized protein</fullName>
    </submittedName>
</protein>
<feature type="region of interest" description="Disordered" evidence="1">
    <location>
        <begin position="124"/>
        <end position="144"/>
    </location>
</feature>